<comment type="caution">
    <text evidence="9">The sequence shown here is derived from an EMBL/GenBank/DDBJ whole genome shotgun (WGS) entry which is preliminary data.</text>
</comment>
<dbReference type="GO" id="GO:0071269">
    <property type="term" value="P:L-homocysteine biosynthetic process"/>
    <property type="evidence" value="ECO:0007669"/>
    <property type="project" value="TreeGrafter"/>
</dbReference>
<dbReference type="PIRSF" id="PIRSF001434">
    <property type="entry name" value="CGS"/>
    <property type="match status" value="1"/>
</dbReference>
<dbReference type="SUPFAM" id="SSF53383">
    <property type="entry name" value="PLP-dependent transferases"/>
    <property type="match status" value="1"/>
</dbReference>
<evidence type="ECO:0000313" key="10">
    <source>
        <dbReference type="Proteomes" id="UP000317371"/>
    </source>
</evidence>
<dbReference type="InParanoid" id="A0A540VLD6"/>
<comment type="subunit">
    <text evidence="2">Homotetramer.</text>
</comment>
<gene>
    <name evidence="9" type="ORF">FKZ61_01460</name>
</gene>
<dbReference type="GO" id="GO:0006535">
    <property type="term" value="P:cysteine biosynthetic process from serine"/>
    <property type="evidence" value="ECO:0007669"/>
    <property type="project" value="TreeGrafter"/>
</dbReference>
<dbReference type="RefSeq" id="WP_141608298.1">
    <property type="nucleotide sequence ID" value="NZ_VIGC02000002.1"/>
</dbReference>
<evidence type="ECO:0000256" key="6">
    <source>
        <dbReference type="ARBA" id="ARBA00071157"/>
    </source>
</evidence>
<evidence type="ECO:0000256" key="2">
    <source>
        <dbReference type="ARBA" id="ARBA00011881"/>
    </source>
</evidence>
<reference evidence="9 10" key="1">
    <citation type="submission" date="2019-06" db="EMBL/GenBank/DDBJ databases">
        <title>Genome sequence of Litorilinea aerophila BAA-2444.</title>
        <authorList>
            <person name="Maclea K.S."/>
            <person name="Maurais E.G."/>
            <person name="Iannazzi L.C."/>
        </authorList>
    </citation>
    <scope>NUCLEOTIDE SEQUENCE [LARGE SCALE GENOMIC DNA]</scope>
    <source>
        <strain evidence="9 10">ATCC BAA-2444</strain>
    </source>
</reference>
<evidence type="ECO:0000256" key="1">
    <source>
        <dbReference type="ARBA" id="ARBA00001933"/>
    </source>
</evidence>
<sequence>MTTERKFGFATRQLHAGQQPDPTTGSRAVPIYQTTSYQFKDTEHAANLFALKEFGNIYTRIMNPTTDVLEQRVADLEGGVGALAASSGHAAQAMAIMTLCGAGDHIVSSSRLYGGTFNQFNYTFPRLGIEVTFVDPSDVKNFEAAIRPNTKIIYGETLGNPDISVFPFEEVAELARAHNIPVMIDNTFATPYLCRPFEWGANIVVHSTTKFLGGHGTTIGGIIVDGGNFDWSSGRFDNFTTPDPSYHGLVYADLAQMGLPPFIIKARVQILRDVGACQAPFNSWTTLLGIETLSLRMERHVANAQRVAQFLEAHPSVAWVMYPGLPSHPDHERAKKYLPKGAGAVMGFGIKGGVEAGRKFIDNLKLFSHLANVGDAKSLAIHPASTTHSQLSPDELAAAGVTPDFVRLSIGLEDIEDILWDLDQALAAATK</sequence>
<dbReference type="AlphaFoldDB" id="A0A540VLD6"/>
<comment type="cofactor">
    <cofactor evidence="1 8">
        <name>pyridoxal 5'-phosphate</name>
        <dbReference type="ChEBI" id="CHEBI:597326"/>
    </cofactor>
</comment>
<accession>A0A540VLD6</accession>
<dbReference type="InterPro" id="IPR015424">
    <property type="entry name" value="PyrdxlP-dep_Trfase"/>
</dbReference>
<dbReference type="PANTHER" id="PTHR43797:SF2">
    <property type="entry name" value="HOMOCYSTEINE_CYSTEINE SYNTHASE"/>
    <property type="match status" value="1"/>
</dbReference>
<dbReference type="Gene3D" id="3.90.1150.10">
    <property type="entry name" value="Aspartate Aminotransferase, domain 1"/>
    <property type="match status" value="1"/>
</dbReference>
<keyword evidence="10" id="KW-1185">Reference proteome</keyword>
<dbReference type="EMBL" id="VIGC01000002">
    <property type="protein sequence ID" value="TQE97571.1"/>
    <property type="molecule type" value="Genomic_DNA"/>
</dbReference>
<dbReference type="Pfam" id="PF01053">
    <property type="entry name" value="Cys_Met_Meta_PP"/>
    <property type="match status" value="1"/>
</dbReference>
<dbReference type="InterPro" id="IPR015421">
    <property type="entry name" value="PyrdxlP-dep_Trfase_major"/>
</dbReference>
<dbReference type="GO" id="GO:0005737">
    <property type="term" value="C:cytoplasm"/>
    <property type="evidence" value="ECO:0007669"/>
    <property type="project" value="TreeGrafter"/>
</dbReference>
<dbReference type="GO" id="GO:0003961">
    <property type="term" value="F:O-acetylhomoserine aminocarboxypropyltransferase activity"/>
    <property type="evidence" value="ECO:0007669"/>
    <property type="project" value="TreeGrafter"/>
</dbReference>
<evidence type="ECO:0000256" key="5">
    <source>
        <dbReference type="ARBA" id="ARBA00060995"/>
    </source>
</evidence>
<dbReference type="GO" id="GO:0004124">
    <property type="term" value="F:cysteine synthase activity"/>
    <property type="evidence" value="ECO:0007669"/>
    <property type="project" value="TreeGrafter"/>
</dbReference>
<dbReference type="Gene3D" id="3.40.640.10">
    <property type="entry name" value="Type I PLP-dependent aspartate aminotransferase-like (Major domain)"/>
    <property type="match status" value="1"/>
</dbReference>
<evidence type="ECO:0000256" key="4">
    <source>
        <dbReference type="ARBA" id="ARBA00022898"/>
    </source>
</evidence>
<dbReference type="InterPro" id="IPR000277">
    <property type="entry name" value="Cys/Met-Metab_PyrdxlP-dep_enz"/>
</dbReference>
<dbReference type="InterPro" id="IPR015422">
    <property type="entry name" value="PyrdxlP-dep_Trfase_small"/>
</dbReference>
<evidence type="ECO:0000256" key="8">
    <source>
        <dbReference type="RuleBase" id="RU362118"/>
    </source>
</evidence>
<dbReference type="CDD" id="cd00614">
    <property type="entry name" value="CGS_like"/>
    <property type="match status" value="1"/>
</dbReference>
<evidence type="ECO:0000313" key="9">
    <source>
        <dbReference type="EMBL" id="TQE97571.1"/>
    </source>
</evidence>
<dbReference type="OrthoDB" id="9780685at2"/>
<dbReference type="InterPro" id="IPR006235">
    <property type="entry name" value="OAc-hSer/O-AcSer_sulfhydrylase"/>
</dbReference>
<dbReference type="FunFam" id="3.40.640.10:FF:000035">
    <property type="entry name" value="O-succinylhomoserine sulfhydrylase"/>
    <property type="match status" value="1"/>
</dbReference>
<comment type="similarity">
    <text evidence="5">Belongs to the trans-sulfuration enzymes family. MetZ subfamily.</text>
</comment>
<keyword evidence="3 9" id="KW-0808">Transferase</keyword>
<dbReference type="GO" id="GO:0019346">
    <property type="term" value="P:transsulfuration"/>
    <property type="evidence" value="ECO:0007669"/>
    <property type="project" value="InterPro"/>
</dbReference>
<dbReference type="FunFam" id="3.90.1150.10:FF:000033">
    <property type="entry name" value="Cystathionine gamma-synthase"/>
    <property type="match status" value="1"/>
</dbReference>
<organism evidence="9 10">
    <name type="scientific">Litorilinea aerophila</name>
    <dbReference type="NCBI Taxonomy" id="1204385"/>
    <lineage>
        <taxon>Bacteria</taxon>
        <taxon>Bacillati</taxon>
        <taxon>Chloroflexota</taxon>
        <taxon>Caldilineae</taxon>
        <taxon>Caldilineales</taxon>
        <taxon>Caldilineaceae</taxon>
        <taxon>Litorilinea</taxon>
    </lineage>
</organism>
<dbReference type="NCBIfam" id="TIGR01326">
    <property type="entry name" value="OAH_OAS_sulfhy"/>
    <property type="match status" value="1"/>
</dbReference>
<dbReference type="PANTHER" id="PTHR43797">
    <property type="entry name" value="HOMOCYSTEINE/CYSTEINE SYNTHASE"/>
    <property type="match status" value="1"/>
</dbReference>
<evidence type="ECO:0000256" key="3">
    <source>
        <dbReference type="ARBA" id="ARBA00022679"/>
    </source>
</evidence>
<keyword evidence="4 7" id="KW-0663">Pyridoxal phosphate</keyword>
<dbReference type="Proteomes" id="UP000317371">
    <property type="component" value="Unassembled WGS sequence"/>
</dbReference>
<name>A0A540VLD6_9CHLR</name>
<dbReference type="GO" id="GO:0030170">
    <property type="term" value="F:pyridoxal phosphate binding"/>
    <property type="evidence" value="ECO:0007669"/>
    <property type="project" value="InterPro"/>
</dbReference>
<protein>
    <recommendedName>
        <fullName evidence="6">O-succinylhomoserine sulfhydrylase</fullName>
    </recommendedName>
</protein>
<proteinExistence type="inferred from homology"/>
<feature type="modified residue" description="N6-(pyridoxal phosphate)lysine" evidence="7">
    <location>
        <position position="210"/>
    </location>
</feature>
<evidence type="ECO:0000256" key="7">
    <source>
        <dbReference type="PIRSR" id="PIRSR001434-2"/>
    </source>
</evidence>